<sequence length="139" mass="15126">MSLDHTKPMSPWPMRAACGFFASFPVACFSLTVLTDIAYWQTSNLLWLHFSEWLLLAGLVFGFCAFVIAVLGRAIWKDGPSWLALLAGVFALLAATLNSFIHTADGWTAVVPYGLAVSIVTVLVIVLAAWLGRQEASHV</sequence>
<dbReference type="EMBL" id="WHSC02000017">
    <property type="protein sequence ID" value="MDO6124896.1"/>
    <property type="molecule type" value="Genomic_DNA"/>
</dbReference>
<keyword evidence="1" id="KW-0472">Membrane</keyword>
<keyword evidence="1" id="KW-1133">Transmembrane helix</keyword>
<proteinExistence type="predicted"/>
<dbReference type="RefSeq" id="WP_244763706.1">
    <property type="nucleotide sequence ID" value="NZ_JALJCJ010000008.1"/>
</dbReference>
<keyword evidence="4" id="KW-1185">Reference proteome</keyword>
<evidence type="ECO:0000313" key="3">
    <source>
        <dbReference type="EMBL" id="MDO6124896.1"/>
    </source>
</evidence>
<dbReference type="Pfam" id="PF09990">
    <property type="entry name" value="DUF2231"/>
    <property type="match status" value="1"/>
</dbReference>
<accession>A0ABT8XNV0</accession>
<keyword evidence="1" id="KW-0812">Transmembrane</keyword>
<evidence type="ECO:0000313" key="4">
    <source>
        <dbReference type="Proteomes" id="UP001177080"/>
    </source>
</evidence>
<name>A0ABT8XNV0_9HYPH</name>
<organism evidence="3 4">
    <name type="scientific">Shinella curvata</name>
    <dbReference type="NCBI Taxonomy" id="1817964"/>
    <lineage>
        <taxon>Bacteria</taxon>
        <taxon>Pseudomonadati</taxon>
        <taxon>Pseudomonadota</taxon>
        <taxon>Alphaproteobacteria</taxon>
        <taxon>Hyphomicrobiales</taxon>
        <taxon>Rhizobiaceae</taxon>
        <taxon>Shinella</taxon>
    </lineage>
</organism>
<evidence type="ECO:0000256" key="1">
    <source>
        <dbReference type="SAM" id="Phobius"/>
    </source>
</evidence>
<comment type="caution">
    <text evidence="3">The sequence shown here is derived from an EMBL/GenBank/DDBJ whole genome shotgun (WGS) entry which is preliminary data.</text>
</comment>
<feature type="transmembrane region" description="Helical" evidence="1">
    <location>
        <begin position="113"/>
        <end position="132"/>
    </location>
</feature>
<feature type="transmembrane region" description="Helical" evidence="1">
    <location>
        <begin position="53"/>
        <end position="75"/>
    </location>
</feature>
<dbReference type="InterPro" id="IPR019251">
    <property type="entry name" value="DUF2231_TM"/>
</dbReference>
<feature type="transmembrane region" description="Helical" evidence="1">
    <location>
        <begin position="12"/>
        <end position="33"/>
    </location>
</feature>
<reference evidence="3" key="1">
    <citation type="submission" date="2022-04" db="EMBL/GenBank/DDBJ databases">
        <title>Shinella lacus sp. nov., a novel member of the genus Shinella from water.</title>
        <authorList>
            <person name="Deng Y."/>
        </authorList>
    </citation>
    <scope>NUCLEOTIDE SEQUENCE</scope>
    <source>
        <strain evidence="3">JCM 31239</strain>
    </source>
</reference>
<protein>
    <recommendedName>
        <fullName evidence="2">DUF2231 domain-containing protein</fullName>
    </recommendedName>
</protein>
<dbReference type="Proteomes" id="UP001177080">
    <property type="component" value="Unassembled WGS sequence"/>
</dbReference>
<feature type="domain" description="DUF2231" evidence="2">
    <location>
        <begin position="23"/>
        <end position="136"/>
    </location>
</feature>
<feature type="transmembrane region" description="Helical" evidence="1">
    <location>
        <begin position="82"/>
        <end position="101"/>
    </location>
</feature>
<gene>
    <name evidence="3" type="ORF">GB928_027305</name>
</gene>
<evidence type="ECO:0000259" key="2">
    <source>
        <dbReference type="Pfam" id="PF09990"/>
    </source>
</evidence>